<feature type="transmembrane region" description="Helical" evidence="1">
    <location>
        <begin position="322"/>
        <end position="352"/>
    </location>
</feature>
<keyword evidence="2" id="KW-0732">Signal</keyword>
<evidence type="ECO:0000256" key="2">
    <source>
        <dbReference type="SAM" id="SignalP"/>
    </source>
</evidence>
<dbReference type="AlphaFoldDB" id="S8BJU4"/>
<feature type="chain" id="PRO_5004548547" evidence="2">
    <location>
        <begin position="26"/>
        <end position="358"/>
    </location>
</feature>
<keyword evidence="1" id="KW-1133">Transmembrane helix</keyword>
<feature type="transmembrane region" description="Helical" evidence="1">
    <location>
        <begin position="249"/>
        <end position="267"/>
    </location>
</feature>
<organism evidence="3 4">
    <name type="scientific">Dactylellina haptotyla (strain CBS 200.50)</name>
    <name type="common">Nematode-trapping fungus</name>
    <name type="synonym">Monacrosporium haptotylum</name>
    <dbReference type="NCBI Taxonomy" id="1284197"/>
    <lineage>
        <taxon>Eukaryota</taxon>
        <taxon>Fungi</taxon>
        <taxon>Dikarya</taxon>
        <taxon>Ascomycota</taxon>
        <taxon>Pezizomycotina</taxon>
        <taxon>Orbiliomycetes</taxon>
        <taxon>Orbiliales</taxon>
        <taxon>Orbiliaceae</taxon>
        <taxon>Dactylellina</taxon>
    </lineage>
</organism>
<keyword evidence="1" id="KW-0812">Transmembrane</keyword>
<dbReference type="Proteomes" id="UP000015100">
    <property type="component" value="Unassembled WGS sequence"/>
</dbReference>
<evidence type="ECO:0000313" key="4">
    <source>
        <dbReference type="Proteomes" id="UP000015100"/>
    </source>
</evidence>
<evidence type="ECO:0000313" key="3">
    <source>
        <dbReference type="EMBL" id="EPS35527.1"/>
    </source>
</evidence>
<feature type="transmembrane region" description="Helical" evidence="1">
    <location>
        <begin position="41"/>
        <end position="60"/>
    </location>
</feature>
<keyword evidence="4" id="KW-1185">Reference proteome</keyword>
<reference evidence="3 4" key="1">
    <citation type="journal article" date="2013" name="PLoS Genet.">
        <title>Genomic mechanisms accounting for the adaptation to parasitism in nematode-trapping fungi.</title>
        <authorList>
            <person name="Meerupati T."/>
            <person name="Andersson K.M."/>
            <person name="Friman E."/>
            <person name="Kumar D."/>
            <person name="Tunlid A."/>
            <person name="Ahren D."/>
        </authorList>
    </citation>
    <scope>NUCLEOTIDE SEQUENCE [LARGE SCALE GENOMIC DNA]</scope>
    <source>
        <strain evidence="3 4">CBS 200.50</strain>
    </source>
</reference>
<reference evidence="4" key="2">
    <citation type="submission" date="2013-04" db="EMBL/GenBank/DDBJ databases">
        <title>Genomic mechanisms accounting for the adaptation to parasitism in nematode-trapping fungi.</title>
        <authorList>
            <person name="Ahren D.G."/>
        </authorList>
    </citation>
    <scope>NUCLEOTIDE SEQUENCE [LARGE SCALE GENOMIC DNA]</scope>
    <source>
        <strain evidence="4">CBS 200.50</strain>
    </source>
</reference>
<comment type="caution">
    <text evidence="3">The sequence shown here is derived from an EMBL/GenBank/DDBJ whole genome shotgun (WGS) entry which is preliminary data.</text>
</comment>
<gene>
    <name evidence="3" type="ORF">H072_11114</name>
</gene>
<dbReference type="OrthoDB" id="5153226at2759"/>
<feature type="transmembrane region" description="Helical" evidence="1">
    <location>
        <begin position="206"/>
        <end position="229"/>
    </location>
</feature>
<accession>S8BJU4</accession>
<name>S8BJU4_DACHA</name>
<feature type="signal peptide" evidence="2">
    <location>
        <begin position="1"/>
        <end position="25"/>
    </location>
</feature>
<feature type="transmembrane region" description="Helical" evidence="1">
    <location>
        <begin position="279"/>
        <end position="302"/>
    </location>
</feature>
<dbReference type="OMA" id="WMRIHIS"/>
<keyword evidence="1" id="KW-0472">Membrane</keyword>
<dbReference type="EMBL" id="AQGS01001127">
    <property type="protein sequence ID" value="EPS35527.1"/>
    <property type="molecule type" value="Genomic_DNA"/>
</dbReference>
<proteinExistence type="predicted"/>
<protein>
    <submittedName>
        <fullName evidence="3">Uncharacterized protein</fullName>
    </submittedName>
</protein>
<dbReference type="HOGENOM" id="CLU_773921_0_0_1"/>
<sequence length="358" mass="39369">MLFLNSLHLTLLSFLLLLSATPALASTGGGVTVDTTGFWFSFTLLVIISGIEALSSIIWMRIHISSDGIRPAKVSYWVCGREIDLGTGNNETEDAVVSSHYHHVASDDKSDQYASDYSRAYPMGSSASSNSSFSPLTGITISHSYPRKDGSDTVIDRFGCIKFVPYLLIRRFDPTTGLRSPINSFDVFCSLFRPSERSWGKLCKDLIHIVMALADISLGIAGLVLNPGAPGKLWDTIKDPYAPMSFENYSTLFLLYWILGVILGVFISPLRKQTLKRQYFGWPAVIIYGVASFANVVLLGLGQWKIGVARKEKMEWTPMLSYWIGAATGVSISVCGLELSHICGLIGLGFMLKHNFHS</sequence>
<evidence type="ECO:0000256" key="1">
    <source>
        <dbReference type="SAM" id="Phobius"/>
    </source>
</evidence>